<name>A0ACC0CQH2_9PEZI</name>
<accession>A0ACC0CQH2</accession>
<comment type="caution">
    <text evidence="1">The sequence shown here is derived from an EMBL/GenBank/DDBJ whole genome shotgun (WGS) entry which is preliminary data.</text>
</comment>
<sequence length="835" mass="93692">MNDSSAVDTAEAQPSQGRPYRSKRHRPCDICRRRKQACCLEDAAPCRLCQELRTPCTFNDPPSKRRRNEVRSPAHTTDFDTHLRPSRASIPPSRSRPSPLSAQNREAENGNESGVADAFAIEEGSEGTEADVLGQDGVVNTSWALGPSDMAETNHTANVDDSQMGGVDKPDRLMQQPTAHDMWYLASLWDPNASGSVMHSMPNNMVGGRDAGNFQSENIFPMLDLSATSPALPTSGQSAIQESTTPGSASVETIPRDIDVHSQHSQPTEALEQECSNPYLGLLSDLDPCLLQHVQFSSEGIFNFRHFGYRRLINGMGSNGGRNTRPMPAYFLMGKRPQDERDAVTPADESAPKMDLEALITPEVGSRLVGLFLRYIFPGLPVISRSRLKIPTKTLIPPPESLGIFPEYLLAAICASVHEFRRYDPLLCIQPVKNPSFVSDLWRIAYDGINENMHAPQLALLQTILICLQRPNEKAEPNTSDRPRDWALLSSAINVAYQLGLHVDCDNWPIPGWQRRLRRRLWWVTYSEATWRALLLGLPQSISPDQWDVSALVENDFFIDGLRVPSEESCNWDPAHQELCQFCHLGFDFRFMSSLSIHASNLYKEMYTVSAIRRRSGDFRGTLAVGVRLLAQLRNWKKDLPPHMATHGLSNIGEHRDYFHPGSATNIKLAYLTIEVLIYRAVLRSLPTAEDPSYSGTEIQDQQSQSGGDLVFILETYRGAVEVAQRVSNFVQRIGPYDRNSLYYTWAQDCFSIMSNFVLLLLVQAPTADLAKEVLTLLARWVIVLREQCILFDQMQPALVRLDIIFDKGMENVFHFSPHVKEAVAAELPMRLYKN</sequence>
<evidence type="ECO:0000313" key="2">
    <source>
        <dbReference type="Proteomes" id="UP001497680"/>
    </source>
</evidence>
<reference evidence="1 2" key="1">
    <citation type="journal article" date="2022" name="New Phytol.">
        <title>Ecological generalism drives hyperdiversity of secondary metabolite gene clusters in xylarialean endophytes.</title>
        <authorList>
            <person name="Franco M.E.E."/>
            <person name="Wisecaver J.H."/>
            <person name="Arnold A.E."/>
            <person name="Ju Y.M."/>
            <person name="Slot J.C."/>
            <person name="Ahrendt S."/>
            <person name="Moore L.P."/>
            <person name="Eastman K.E."/>
            <person name="Scott K."/>
            <person name="Konkel Z."/>
            <person name="Mondo S.J."/>
            <person name="Kuo A."/>
            <person name="Hayes R.D."/>
            <person name="Haridas S."/>
            <person name="Andreopoulos B."/>
            <person name="Riley R."/>
            <person name="LaButti K."/>
            <person name="Pangilinan J."/>
            <person name="Lipzen A."/>
            <person name="Amirebrahimi M."/>
            <person name="Yan J."/>
            <person name="Adam C."/>
            <person name="Keymanesh K."/>
            <person name="Ng V."/>
            <person name="Louie K."/>
            <person name="Northen T."/>
            <person name="Drula E."/>
            <person name="Henrissat B."/>
            <person name="Hsieh H.M."/>
            <person name="Youens-Clark K."/>
            <person name="Lutzoni F."/>
            <person name="Miadlikowska J."/>
            <person name="Eastwood D.C."/>
            <person name="Hamelin R.C."/>
            <person name="Grigoriev I.V."/>
            <person name="U'Ren J.M."/>
        </authorList>
    </citation>
    <scope>NUCLEOTIDE SEQUENCE [LARGE SCALE GENOMIC DNA]</scope>
    <source>
        <strain evidence="1 2">ER1909</strain>
    </source>
</reference>
<evidence type="ECO:0000313" key="1">
    <source>
        <dbReference type="EMBL" id="KAI6082650.1"/>
    </source>
</evidence>
<keyword evidence="2" id="KW-1185">Reference proteome</keyword>
<protein>
    <submittedName>
        <fullName evidence="1">Uncharacterized protein</fullName>
    </submittedName>
</protein>
<dbReference type="Proteomes" id="UP001497680">
    <property type="component" value="Unassembled WGS sequence"/>
</dbReference>
<dbReference type="EMBL" id="MU394366">
    <property type="protein sequence ID" value="KAI6082650.1"/>
    <property type="molecule type" value="Genomic_DNA"/>
</dbReference>
<organism evidence="1 2">
    <name type="scientific">Hypoxylon rubiginosum</name>
    <dbReference type="NCBI Taxonomy" id="110542"/>
    <lineage>
        <taxon>Eukaryota</taxon>
        <taxon>Fungi</taxon>
        <taxon>Dikarya</taxon>
        <taxon>Ascomycota</taxon>
        <taxon>Pezizomycotina</taxon>
        <taxon>Sordariomycetes</taxon>
        <taxon>Xylariomycetidae</taxon>
        <taxon>Xylariales</taxon>
        <taxon>Hypoxylaceae</taxon>
        <taxon>Hypoxylon</taxon>
    </lineage>
</organism>
<proteinExistence type="predicted"/>
<gene>
    <name evidence="1" type="ORF">F4821DRAFT_207443</name>
</gene>